<keyword evidence="3" id="KW-1185">Reference proteome</keyword>
<name>A0A7I9Y009_9MYCO</name>
<feature type="region of interest" description="Disordered" evidence="1">
    <location>
        <begin position="30"/>
        <end position="50"/>
    </location>
</feature>
<evidence type="ECO:0000313" key="3">
    <source>
        <dbReference type="Proteomes" id="UP000465361"/>
    </source>
</evidence>
<accession>A0A7I9Y009</accession>
<evidence type="ECO:0000256" key="1">
    <source>
        <dbReference type="SAM" id="MobiDB-lite"/>
    </source>
</evidence>
<dbReference type="AlphaFoldDB" id="A0A7I9Y009"/>
<organism evidence="2 3">
    <name type="scientific">Mycobacterium botniense</name>
    <dbReference type="NCBI Taxonomy" id="84962"/>
    <lineage>
        <taxon>Bacteria</taxon>
        <taxon>Bacillati</taxon>
        <taxon>Actinomycetota</taxon>
        <taxon>Actinomycetes</taxon>
        <taxon>Mycobacteriales</taxon>
        <taxon>Mycobacteriaceae</taxon>
        <taxon>Mycobacterium</taxon>
    </lineage>
</organism>
<proteinExistence type="predicted"/>
<sequence length="71" mass="7010">MPSNASPPAKGKTTETIAVAAHSAAITDAWASSPGRSAPPGREDEAAAAVTPPILPVAEAIFARTHPPLGG</sequence>
<gene>
    <name evidence="2" type="ORF">MBOT_27660</name>
</gene>
<dbReference type="EMBL" id="BLKW01000004">
    <property type="protein sequence ID" value="GFG75401.1"/>
    <property type="molecule type" value="Genomic_DNA"/>
</dbReference>
<evidence type="ECO:0000313" key="2">
    <source>
        <dbReference type="EMBL" id="GFG75401.1"/>
    </source>
</evidence>
<reference evidence="2 3" key="1">
    <citation type="journal article" date="2019" name="Emerg. Microbes Infect.">
        <title>Comprehensive subspecies identification of 175 nontuberculous mycobacteria species based on 7547 genomic profiles.</title>
        <authorList>
            <person name="Matsumoto Y."/>
            <person name="Kinjo T."/>
            <person name="Motooka D."/>
            <person name="Nabeya D."/>
            <person name="Jung N."/>
            <person name="Uechi K."/>
            <person name="Horii T."/>
            <person name="Iida T."/>
            <person name="Fujita J."/>
            <person name="Nakamura S."/>
        </authorList>
    </citation>
    <scope>NUCLEOTIDE SEQUENCE [LARGE SCALE GENOMIC DNA]</scope>
    <source>
        <strain evidence="2 3">JCM 17322</strain>
    </source>
</reference>
<protein>
    <submittedName>
        <fullName evidence="2">Uncharacterized protein</fullName>
    </submittedName>
</protein>
<dbReference type="Proteomes" id="UP000465361">
    <property type="component" value="Unassembled WGS sequence"/>
</dbReference>
<comment type="caution">
    <text evidence="2">The sequence shown here is derived from an EMBL/GenBank/DDBJ whole genome shotgun (WGS) entry which is preliminary data.</text>
</comment>